<comment type="similarity">
    <text evidence="1 4">Belongs to the glycosyl hydrolase 28 family.</text>
</comment>
<dbReference type="SMART" id="SM00710">
    <property type="entry name" value="PbH1"/>
    <property type="match status" value="4"/>
</dbReference>
<dbReference type="InterPro" id="IPR012334">
    <property type="entry name" value="Pectin_lyas_fold"/>
</dbReference>
<organism evidence="6">
    <name type="scientific">Aretaon asperrimus</name>
    <name type="common">thorny stick insect</name>
    <dbReference type="NCBI Taxonomy" id="173775"/>
    <lineage>
        <taxon>Eukaryota</taxon>
        <taxon>Metazoa</taxon>
        <taxon>Ecdysozoa</taxon>
        <taxon>Arthropoda</taxon>
        <taxon>Hexapoda</taxon>
        <taxon>Insecta</taxon>
        <taxon>Pterygota</taxon>
        <taxon>Neoptera</taxon>
        <taxon>Polyneoptera</taxon>
        <taxon>Phasmatodea</taxon>
        <taxon>Verophasmatodea</taxon>
        <taxon>Areolatae</taxon>
        <taxon>Bacilloidea</taxon>
        <taxon>Heteropterygidae</taxon>
        <taxon>Obriminae</taxon>
        <taxon>Obrimini</taxon>
        <taxon>Aretaon</taxon>
    </lineage>
</organism>
<dbReference type="PANTHER" id="PTHR31339">
    <property type="entry name" value="PECTIN LYASE-RELATED"/>
    <property type="match status" value="1"/>
</dbReference>
<keyword evidence="5" id="KW-0732">Signal</keyword>
<evidence type="ECO:0000256" key="3">
    <source>
        <dbReference type="ARBA" id="ARBA00023295"/>
    </source>
</evidence>
<protein>
    <submittedName>
        <fullName evidence="6">Glycoside hydrolase family 28</fullName>
    </submittedName>
</protein>
<dbReference type="GO" id="GO:0005975">
    <property type="term" value="P:carbohydrate metabolic process"/>
    <property type="evidence" value="ECO:0007669"/>
    <property type="project" value="InterPro"/>
</dbReference>
<keyword evidence="2 4" id="KW-0378">Hydrolase</keyword>
<feature type="chain" id="PRO_5008249581" evidence="5">
    <location>
        <begin position="27"/>
        <end position="412"/>
    </location>
</feature>
<reference evidence="6" key="1">
    <citation type="journal article" date="2016" name="Sci. Rep.">
        <title>Horizontal Gene Transfer of Pectinases from Bacteria Preceded the Diversification of Stick and Leaf Insects.</title>
        <authorList>
            <person name="Shelomi M."/>
            <person name="Danchin E.G."/>
            <person name="Heckel D."/>
            <person name="Wipfler B."/>
            <person name="Bradler S."/>
            <person name="Zhou X."/>
            <person name="Pauchet Y."/>
        </authorList>
    </citation>
    <scope>NUCLEOTIDE SEQUENCE</scope>
    <source>
        <strain evidence="6">AAS12-5</strain>
        <tissue evidence="6">Midgut</tissue>
    </source>
</reference>
<evidence type="ECO:0000256" key="1">
    <source>
        <dbReference type="ARBA" id="ARBA00008834"/>
    </source>
</evidence>
<evidence type="ECO:0000313" key="6">
    <source>
        <dbReference type="EMBL" id="ANJ43582.1"/>
    </source>
</evidence>
<dbReference type="SUPFAM" id="SSF51126">
    <property type="entry name" value="Pectin lyase-like"/>
    <property type="match status" value="1"/>
</dbReference>
<name>A0A191XSX6_9NEOP</name>
<keyword evidence="3 4" id="KW-0326">Glycosidase</keyword>
<dbReference type="InterPro" id="IPR006626">
    <property type="entry name" value="PbH1"/>
</dbReference>
<dbReference type="Gene3D" id="2.160.20.10">
    <property type="entry name" value="Single-stranded right-handed beta-helix, Pectin lyase-like"/>
    <property type="match status" value="1"/>
</dbReference>
<dbReference type="InterPro" id="IPR000743">
    <property type="entry name" value="Glyco_hydro_28"/>
</dbReference>
<sequence length="412" mass="44140">MLINMKQSHSFLAAITILVLLHTGTGKDLRTVTEPKNPPICTTLKPTSADETKTIQKALDSCAKGKAVALSSGTFMSGPLVIPSGVSLLVEQNAVLEASTDPKAYDRGNNNCGTINDSGGGCNAFISITGATGSGIYGKGKIDGRANHIMTGSNITWWQLAYNASKIHKNQNNPKLIQIANSKDITLYQITLVNSPYFHVQSRLTYGFTVWGITINSPFDSVNSDGIDPTGSINVTIAHSNISTGDDCIAVSSLYGPSKHISIYNNYFGHGNSMGIGSGTTYGISEMTVTNLTMNNVRYGLYIKSNTKNGGLVTNITYNNVCITGEQSRWPISLDTSKPPVTGNHVPQFKNIVFNNIRILNNDATIVLHGFSQTNPVEISINNVHIKKGTKMSVVNAKVQGTWKEDASGTSC</sequence>
<evidence type="ECO:0000256" key="4">
    <source>
        <dbReference type="RuleBase" id="RU361169"/>
    </source>
</evidence>
<feature type="signal peptide" evidence="5">
    <location>
        <begin position="1"/>
        <end position="26"/>
    </location>
</feature>
<evidence type="ECO:0000256" key="5">
    <source>
        <dbReference type="SAM" id="SignalP"/>
    </source>
</evidence>
<dbReference type="InterPro" id="IPR051801">
    <property type="entry name" value="GH28_Enzymes"/>
</dbReference>
<accession>A0A191XSX6</accession>
<dbReference type="EMBL" id="KT921909">
    <property type="protein sequence ID" value="ANJ43582.1"/>
    <property type="molecule type" value="mRNA"/>
</dbReference>
<evidence type="ECO:0000256" key="2">
    <source>
        <dbReference type="ARBA" id="ARBA00022801"/>
    </source>
</evidence>
<dbReference type="AlphaFoldDB" id="A0A191XSX6"/>
<proteinExistence type="evidence at transcript level"/>
<dbReference type="Pfam" id="PF00295">
    <property type="entry name" value="Glyco_hydro_28"/>
    <property type="match status" value="1"/>
</dbReference>
<dbReference type="PANTHER" id="PTHR31339:SF9">
    <property type="entry name" value="PLASMIN AND FIBRONECTIN-BINDING PROTEIN A"/>
    <property type="match status" value="1"/>
</dbReference>
<dbReference type="InterPro" id="IPR011050">
    <property type="entry name" value="Pectin_lyase_fold/virulence"/>
</dbReference>
<dbReference type="GO" id="GO:0004650">
    <property type="term" value="F:polygalacturonase activity"/>
    <property type="evidence" value="ECO:0007669"/>
    <property type="project" value="InterPro"/>
</dbReference>